<dbReference type="EMBL" id="JASBNA010000169">
    <property type="protein sequence ID" value="KAK7675861.1"/>
    <property type="molecule type" value="Genomic_DNA"/>
</dbReference>
<dbReference type="Proteomes" id="UP001385951">
    <property type="component" value="Unassembled WGS sequence"/>
</dbReference>
<keyword evidence="4" id="KW-1185">Reference proteome</keyword>
<organism evidence="3 4">
    <name type="scientific">Cerrena zonata</name>
    <dbReference type="NCBI Taxonomy" id="2478898"/>
    <lineage>
        <taxon>Eukaryota</taxon>
        <taxon>Fungi</taxon>
        <taxon>Dikarya</taxon>
        <taxon>Basidiomycota</taxon>
        <taxon>Agaricomycotina</taxon>
        <taxon>Agaricomycetes</taxon>
        <taxon>Polyporales</taxon>
        <taxon>Cerrenaceae</taxon>
        <taxon>Cerrena</taxon>
    </lineage>
</organism>
<dbReference type="InterPro" id="IPR029068">
    <property type="entry name" value="Glyas_Bleomycin-R_OHBP_Dase"/>
</dbReference>
<dbReference type="InterPro" id="IPR025870">
    <property type="entry name" value="Glyoxalase-like_dom"/>
</dbReference>
<dbReference type="PANTHER" id="PTHR40265">
    <property type="entry name" value="BLL2707 PROTEIN"/>
    <property type="match status" value="1"/>
</dbReference>
<evidence type="ECO:0000313" key="4">
    <source>
        <dbReference type="Proteomes" id="UP001385951"/>
    </source>
</evidence>
<protein>
    <recommendedName>
        <fullName evidence="2">Glyoxalase-like domain-containing protein</fullName>
    </recommendedName>
</protein>
<feature type="region of interest" description="Disordered" evidence="1">
    <location>
        <begin position="235"/>
        <end position="255"/>
    </location>
</feature>
<comment type="caution">
    <text evidence="3">The sequence shown here is derived from an EMBL/GenBank/DDBJ whole genome shotgun (WGS) entry which is preliminary data.</text>
</comment>
<accession>A0AAW0F8F5</accession>
<evidence type="ECO:0000259" key="2">
    <source>
        <dbReference type="Pfam" id="PF13468"/>
    </source>
</evidence>
<evidence type="ECO:0000256" key="1">
    <source>
        <dbReference type="SAM" id="MobiDB-lite"/>
    </source>
</evidence>
<sequence>MATREPLTNVLDHIVHLSPPGSLQDTITNWEELGFSVTPGGTHADGFTENALVAFKDGVYLELISFTHPLSDYPPHTPEHQARRDHPWAKKEVGYIDFAFLGNNGDPSIASTINERASSSNVNVHYHSEVKGGRTRVDGKKLEWLITAPEPTKVNAPTELGTPPIVRNDSDIRGRLPFFCGDLTPREFRVPHELHEVTHPNNASGIAYVRLLTSQADLPNLFEQFAIVTGVPSETTNLDSDSGSRTLHLRSPGNNKTPVLLKVSAPKDEQEQKWLEKRGAGLYEVGIHGLEDKEEVWTPFGKLVWVTSETQ</sequence>
<gene>
    <name evidence="3" type="ORF">QCA50_021208</name>
</gene>
<proteinExistence type="predicted"/>
<dbReference type="AlphaFoldDB" id="A0AAW0F8F5"/>
<dbReference type="PANTHER" id="PTHR40265:SF1">
    <property type="entry name" value="GLYOXALASE-LIKE DOMAIN-CONTAINING PROTEIN"/>
    <property type="match status" value="1"/>
</dbReference>
<feature type="domain" description="Glyoxalase-like" evidence="2">
    <location>
        <begin position="11"/>
        <end position="217"/>
    </location>
</feature>
<name>A0AAW0F8F5_9APHY</name>
<evidence type="ECO:0000313" key="3">
    <source>
        <dbReference type="EMBL" id="KAK7675861.1"/>
    </source>
</evidence>
<dbReference type="Pfam" id="PF13468">
    <property type="entry name" value="Glyoxalase_3"/>
    <property type="match status" value="1"/>
</dbReference>
<feature type="compositionally biased region" description="Polar residues" evidence="1">
    <location>
        <begin position="235"/>
        <end position="245"/>
    </location>
</feature>
<dbReference type="Gene3D" id="3.10.180.10">
    <property type="entry name" value="2,3-Dihydroxybiphenyl 1,2-Dioxygenase, domain 1"/>
    <property type="match status" value="1"/>
</dbReference>
<reference evidence="3 4" key="1">
    <citation type="submission" date="2022-09" db="EMBL/GenBank/DDBJ databases">
        <authorList>
            <person name="Palmer J.M."/>
        </authorList>
    </citation>
    <scope>NUCLEOTIDE SEQUENCE [LARGE SCALE GENOMIC DNA]</scope>
    <source>
        <strain evidence="3 4">DSM 7382</strain>
    </source>
</reference>